<dbReference type="EMBL" id="KV453910">
    <property type="protein sequence ID" value="ODV80875.1"/>
    <property type="molecule type" value="Genomic_DNA"/>
</dbReference>
<dbReference type="GO" id="GO:0042147">
    <property type="term" value="P:retrograde transport, endosome to Golgi"/>
    <property type="evidence" value="ECO:0007669"/>
    <property type="project" value="EnsemblFungi"/>
</dbReference>
<dbReference type="InterPro" id="IPR006603">
    <property type="entry name" value="PQ-loop_rpt"/>
</dbReference>
<protein>
    <recommendedName>
        <fullName evidence="8">PQ-loop-domain-containing protein</fullName>
    </recommendedName>
</protein>
<feature type="transmembrane region" description="Helical" evidence="5">
    <location>
        <begin position="195"/>
        <end position="213"/>
    </location>
</feature>
<keyword evidence="2 5" id="KW-0812">Transmembrane</keyword>
<evidence type="ECO:0000256" key="5">
    <source>
        <dbReference type="SAM" id="Phobius"/>
    </source>
</evidence>
<accession>A0A1E4SN02</accession>
<keyword evidence="7" id="KW-1185">Reference proteome</keyword>
<feature type="transmembrane region" description="Helical" evidence="5">
    <location>
        <begin position="12"/>
        <end position="30"/>
    </location>
</feature>
<dbReference type="GO" id="GO:0017128">
    <property type="term" value="F:phospholipid scramblase activity"/>
    <property type="evidence" value="ECO:0007669"/>
    <property type="project" value="EnsemblFungi"/>
</dbReference>
<dbReference type="GO" id="GO:0036258">
    <property type="term" value="P:multivesicular body assembly"/>
    <property type="evidence" value="ECO:0007669"/>
    <property type="project" value="EnsemblFungi"/>
</dbReference>
<dbReference type="STRING" id="984487.A0A1E4SN02"/>
<evidence type="ECO:0000313" key="7">
    <source>
        <dbReference type="Proteomes" id="UP000094285"/>
    </source>
</evidence>
<comment type="subcellular location">
    <subcellularLocation>
        <location evidence="1">Membrane</location>
        <topology evidence="1">Multi-pass membrane protein</topology>
    </subcellularLocation>
</comment>
<evidence type="ECO:0000313" key="6">
    <source>
        <dbReference type="EMBL" id="ODV80875.1"/>
    </source>
</evidence>
<feature type="transmembrane region" description="Helical" evidence="5">
    <location>
        <begin position="51"/>
        <end position="73"/>
    </location>
</feature>
<evidence type="ECO:0000256" key="2">
    <source>
        <dbReference type="ARBA" id="ARBA00022692"/>
    </source>
</evidence>
<evidence type="ECO:0008006" key="8">
    <source>
        <dbReference type="Google" id="ProtNLM"/>
    </source>
</evidence>
<evidence type="ECO:0000256" key="4">
    <source>
        <dbReference type="ARBA" id="ARBA00023136"/>
    </source>
</evidence>
<dbReference type="Proteomes" id="UP000094285">
    <property type="component" value="Unassembled WGS sequence"/>
</dbReference>
<dbReference type="Gene3D" id="1.20.1280.290">
    <property type="match status" value="1"/>
</dbReference>
<dbReference type="RefSeq" id="XP_020065997.1">
    <property type="nucleotide sequence ID" value="XM_020209620.1"/>
</dbReference>
<dbReference type="GeneID" id="30983756"/>
<feature type="transmembrane region" description="Helical" evidence="5">
    <location>
        <begin position="278"/>
        <end position="300"/>
    </location>
</feature>
<keyword evidence="4 5" id="KW-0472">Membrane</keyword>
<dbReference type="AlphaFoldDB" id="A0A1E4SN02"/>
<sequence length="379" mass="42955">MSSLVPDEYLAYLAYLPDLQVCANIFMTFTPMFSYGSTCYSIYRRQTSTGFSIDICVTMLMAATLRILYYVIAPYEITLLRQSVVMIFIQCILLKVSLHYRPNNYDPDFLSPMPMFRNEINSSLPRRLSASGNAVDHGNYYANKSLISSLGFLAADGFKIVRIYLQVSFSQALKFFDVYYQRPFFFWQWKNEAPYWSFVAKFSGVFAFLTLVFRNNQTYGNFIGVLGLFIESLLPLPQILLLNRLGSVKNFKIILLLSWLGGDLTKISYLVLGTDNVSPIFIIAGLFQMSLDLFIAWQYLHFRYLEMKATRFASTSLSSGSFPSTVSSGNASLADSTNMNEIVDQLLASPSNKNQNPSLETSAKVQPDQSIELKSFNLV</sequence>
<dbReference type="GO" id="GO:0005829">
    <property type="term" value="C:cytosol"/>
    <property type="evidence" value="ECO:0007669"/>
    <property type="project" value="GOC"/>
</dbReference>
<dbReference type="GO" id="GO:0032588">
    <property type="term" value="C:trans-Golgi network membrane"/>
    <property type="evidence" value="ECO:0007669"/>
    <property type="project" value="EnsemblFungi"/>
</dbReference>
<dbReference type="OrthoDB" id="292213at2759"/>
<dbReference type="InterPro" id="IPR052241">
    <property type="entry name" value="SLC66/Scramblase_ANY1"/>
</dbReference>
<dbReference type="PANTHER" id="PTHR14856:SF9">
    <property type="entry name" value="PQ-LOOP REPEAT-CONTAINING PROTEIN 1"/>
    <property type="match status" value="1"/>
</dbReference>
<feature type="transmembrane region" description="Helical" evidence="5">
    <location>
        <begin position="219"/>
        <end position="241"/>
    </location>
</feature>
<dbReference type="Pfam" id="PF04193">
    <property type="entry name" value="PQ-loop"/>
    <property type="match status" value="1"/>
</dbReference>
<dbReference type="PANTHER" id="PTHR14856">
    <property type="entry name" value="PQ-LOOP REPEAT-CONTAINING PROTEIN 1-LIKE PROTEIN"/>
    <property type="match status" value="1"/>
</dbReference>
<evidence type="ECO:0000256" key="3">
    <source>
        <dbReference type="ARBA" id="ARBA00022989"/>
    </source>
</evidence>
<gene>
    <name evidence="6" type="ORF">CANTADRAFT_4870</name>
</gene>
<evidence type="ECO:0000256" key="1">
    <source>
        <dbReference type="ARBA" id="ARBA00004141"/>
    </source>
</evidence>
<organism evidence="6 7">
    <name type="scientific">Suhomyces tanzawaensis NRRL Y-17324</name>
    <dbReference type="NCBI Taxonomy" id="984487"/>
    <lineage>
        <taxon>Eukaryota</taxon>
        <taxon>Fungi</taxon>
        <taxon>Dikarya</taxon>
        <taxon>Ascomycota</taxon>
        <taxon>Saccharomycotina</taxon>
        <taxon>Pichiomycetes</taxon>
        <taxon>Debaryomycetaceae</taxon>
        <taxon>Suhomyces</taxon>
    </lineage>
</organism>
<keyword evidence="3 5" id="KW-1133">Transmembrane helix</keyword>
<name>A0A1E4SN02_9ASCO</name>
<reference evidence="7" key="1">
    <citation type="submission" date="2016-05" db="EMBL/GenBank/DDBJ databases">
        <title>Comparative genomics of biotechnologically important yeasts.</title>
        <authorList>
            <consortium name="DOE Joint Genome Institute"/>
            <person name="Riley R."/>
            <person name="Haridas S."/>
            <person name="Wolfe K.H."/>
            <person name="Lopes M.R."/>
            <person name="Hittinger C.T."/>
            <person name="Goker M."/>
            <person name="Salamov A."/>
            <person name="Wisecaver J."/>
            <person name="Long T.M."/>
            <person name="Aerts A.L."/>
            <person name="Barry K."/>
            <person name="Choi C."/>
            <person name="Clum A."/>
            <person name="Coughlan A.Y."/>
            <person name="Deshpande S."/>
            <person name="Douglass A.P."/>
            <person name="Hanson S.J."/>
            <person name="Klenk H.-P."/>
            <person name="Labutti K."/>
            <person name="Lapidus A."/>
            <person name="Lindquist E."/>
            <person name="Lipzen A."/>
            <person name="Meier-Kolthoff J.P."/>
            <person name="Ohm R.A."/>
            <person name="Otillar R.P."/>
            <person name="Pangilinan J."/>
            <person name="Peng Y."/>
            <person name="Rokas A."/>
            <person name="Rosa C.A."/>
            <person name="Scheuner C."/>
            <person name="Sibirny A.A."/>
            <person name="Slot J.C."/>
            <person name="Stielow J.B."/>
            <person name="Sun H."/>
            <person name="Kurtzman C.P."/>
            <person name="Blackwell M."/>
            <person name="Grigoriev I.V."/>
            <person name="Jeffries T.W."/>
        </authorList>
    </citation>
    <scope>NUCLEOTIDE SEQUENCE [LARGE SCALE GENOMIC DNA]</scope>
    <source>
        <strain evidence="7">NRRL Y-17324</strain>
    </source>
</reference>
<dbReference type="GO" id="GO:0005769">
    <property type="term" value="C:early endosome"/>
    <property type="evidence" value="ECO:0007669"/>
    <property type="project" value="EnsemblFungi"/>
</dbReference>
<dbReference type="GO" id="GO:0010008">
    <property type="term" value="C:endosome membrane"/>
    <property type="evidence" value="ECO:0007669"/>
    <property type="project" value="EnsemblFungi"/>
</dbReference>
<proteinExistence type="predicted"/>